<sequence>MSESTIVAVLLALGGGFRDAYSYNIRGNVFANAQTGNLVLLSQSLANLNFYAAFKYLLPIIAFMIGIFVTDIIKNKHRGNIYIHWRQIIILAEIIMLFLVGLMPKSMDHWANITISLACAMQVESFRKFMNIPIATTMCTGNMRSATEWLAKYYNNRKKGVHDLKDRNKSIYYFFVIFTFCVGAALGALMSNVIGIKSIWIDATLMLMVFVIMFRNTKTN</sequence>
<dbReference type="Pfam" id="PF06912">
    <property type="entry name" value="DUF1275"/>
    <property type="match status" value="1"/>
</dbReference>
<organism evidence="2 3">
    <name type="scientific">Peptostreptococcus porci</name>
    <dbReference type="NCBI Taxonomy" id="2652282"/>
    <lineage>
        <taxon>Bacteria</taxon>
        <taxon>Bacillati</taxon>
        <taxon>Bacillota</taxon>
        <taxon>Clostridia</taxon>
        <taxon>Peptostreptococcales</taxon>
        <taxon>Peptostreptococcaceae</taxon>
        <taxon>Peptostreptococcus</taxon>
    </lineage>
</organism>
<evidence type="ECO:0000313" key="3">
    <source>
        <dbReference type="Proteomes" id="UP000440713"/>
    </source>
</evidence>
<dbReference type="InterPro" id="IPR010699">
    <property type="entry name" value="DUF1275"/>
</dbReference>
<evidence type="ECO:0000313" key="2">
    <source>
        <dbReference type="EMBL" id="MST61395.1"/>
    </source>
</evidence>
<proteinExistence type="predicted"/>
<evidence type="ECO:0000256" key="1">
    <source>
        <dbReference type="SAM" id="Phobius"/>
    </source>
</evidence>
<accession>A0A6N7WWX3</accession>
<feature type="transmembrane region" description="Helical" evidence="1">
    <location>
        <begin position="196"/>
        <end position="214"/>
    </location>
</feature>
<dbReference type="AlphaFoldDB" id="A0A6N7WWX3"/>
<feature type="transmembrane region" description="Helical" evidence="1">
    <location>
        <begin position="85"/>
        <end position="103"/>
    </location>
</feature>
<feature type="transmembrane region" description="Helical" evidence="1">
    <location>
        <begin position="50"/>
        <end position="73"/>
    </location>
</feature>
<dbReference type="Proteomes" id="UP000440713">
    <property type="component" value="Unassembled WGS sequence"/>
</dbReference>
<keyword evidence="3" id="KW-1185">Reference proteome</keyword>
<keyword evidence="1" id="KW-0472">Membrane</keyword>
<dbReference type="PANTHER" id="PTHR37314:SF4">
    <property type="entry name" value="UPF0700 TRANSMEMBRANE PROTEIN YOAK"/>
    <property type="match status" value="1"/>
</dbReference>
<protein>
    <submittedName>
        <fullName evidence="2">DUF1275 domain-containing protein</fullName>
    </submittedName>
</protein>
<keyword evidence="1" id="KW-0812">Transmembrane</keyword>
<reference evidence="2 3" key="1">
    <citation type="submission" date="2019-08" db="EMBL/GenBank/DDBJ databases">
        <title>In-depth cultivation of the pig gut microbiome towards novel bacterial diversity and tailored functional studies.</title>
        <authorList>
            <person name="Wylensek D."/>
            <person name="Hitch T.C.A."/>
            <person name="Clavel T."/>
        </authorList>
    </citation>
    <scope>NUCLEOTIDE SEQUENCE [LARGE SCALE GENOMIC DNA]</scope>
    <source>
        <strain evidence="2 3">WCA-SAB-591-4A-A</strain>
    </source>
</reference>
<keyword evidence="1" id="KW-1133">Transmembrane helix</keyword>
<dbReference type="PANTHER" id="PTHR37314">
    <property type="entry name" value="SLR0142 PROTEIN"/>
    <property type="match status" value="1"/>
</dbReference>
<comment type="caution">
    <text evidence="2">The sequence shown here is derived from an EMBL/GenBank/DDBJ whole genome shotgun (WGS) entry which is preliminary data.</text>
</comment>
<name>A0A6N7WWX3_9FIRM</name>
<gene>
    <name evidence="2" type="ORF">FYJ71_00165</name>
</gene>
<dbReference type="EMBL" id="VUNE01000001">
    <property type="protein sequence ID" value="MST61395.1"/>
    <property type="molecule type" value="Genomic_DNA"/>
</dbReference>
<feature type="transmembrane region" description="Helical" evidence="1">
    <location>
        <begin position="171"/>
        <end position="190"/>
    </location>
</feature>